<accession>A0ABN1QVY3</accession>
<comment type="caution">
    <text evidence="2">The sequence shown here is derived from an EMBL/GenBank/DDBJ whole genome shotgun (WGS) entry which is preliminary data.</text>
</comment>
<evidence type="ECO:0000313" key="3">
    <source>
        <dbReference type="Proteomes" id="UP001499967"/>
    </source>
</evidence>
<keyword evidence="1" id="KW-0472">Membrane</keyword>
<evidence type="ECO:0008006" key="4">
    <source>
        <dbReference type="Google" id="ProtNLM"/>
    </source>
</evidence>
<reference evidence="2 3" key="1">
    <citation type="journal article" date="2019" name="Int. J. Syst. Evol. Microbiol.">
        <title>The Global Catalogue of Microorganisms (GCM) 10K type strain sequencing project: providing services to taxonomists for standard genome sequencing and annotation.</title>
        <authorList>
            <consortium name="The Broad Institute Genomics Platform"/>
            <consortium name="The Broad Institute Genome Sequencing Center for Infectious Disease"/>
            <person name="Wu L."/>
            <person name="Ma J."/>
        </authorList>
    </citation>
    <scope>NUCLEOTIDE SEQUENCE [LARGE SCALE GENOMIC DNA]</scope>
    <source>
        <strain evidence="2 3">JCM 11117</strain>
    </source>
</reference>
<sequence>MTPTPQLDERHLRTQDAYGSAVRTAGWERAATGWAGSALRGLEFVAYPALAGAAFCLLALGVVTWLPALAALASALQRWRRDGDNRCFTGVLAAFPGYWRALWRHALVATAVLPAVLVAILFLAGRPEPVAIPLLAVQVGGLAAFAVYHLALAVVAGADPHGRPAWRARALVFAFGSPRRGLVLLAALLLAPVLGLPLVLGPLLFGPSLPVLCGLALLSRGAAAARR</sequence>
<dbReference type="RefSeq" id="WP_343943737.1">
    <property type="nucleotide sequence ID" value="NZ_BAAAHP010000140.1"/>
</dbReference>
<dbReference type="EMBL" id="BAAAHP010000140">
    <property type="protein sequence ID" value="GAA0948029.1"/>
    <property type="molecule type" value="Genomic_DNA"/>
</dbReference>
<name>A0ABN1QVY3_9PSEU</name>
<keyword evidence="3" id="KW-1185">Reference proteome</keyword>
<protein>
    <recommendedName>
        <fullName evidence="4">Membrane protein YesL</fullName>
    </recommendedName>
</protein>
<keyword evidence="1" id="KW-1133">Transmembrane helix</keyword>
<feature type="transmembrane region" description="Helical" evidence="1">
    <location>
        <begin position="130"/>
        <end position="158"/>
    </location>
</feature>
<dbReference type="Proteomes" id="UP001499967">
    <property type="component" value="Unassembled WGS sequence"/>
</dbReference>
<gene>
    <name evidence="2" type="ORF">GCM10009559_47480</name>
</gene>
<feature type="transmembrane region" description="Helical" evidence="1">
    <location>
        <begin position="49"/>
        <end position="76"/>
    </location>
</feature>
<proteinExistence type="predicted"/>
<feature type="transmembrane region" description="Helical" evidence="1">
    <location>
        <begin position="170"/>
        <end position="193"/>
    </location>
</feature>
<evidence type="ECO:0000313" key="2">
    <source>
        <dbReference type="EMBL" id="GAA0948029.1"/>
    </source>
</evidence>
<evidence type="ECO:0000256" key="1">
    <source>
        <dbReference type="SAM" id="Phobius"/>
    </source>
</evidence>
<feature type="transmembrane region" description="Helical" evidence="1">
    <location>
        <begin position="199"/>
        <end position="218"/>
    </location>
</feature>
<feature type="transmembrane region" description="Helical" evidence="1">
    <location>
        <begin position="106"/>
        <end position="124"/>
    </location>
</feature>
<organism evidence="2 3">
    <name type="scientific">Pseudonocardia zijingensis</name>
    <dbReference type="NCBI Taxonomy" id="153376"/>
    <lineage>
        <taxon>Bacteria</taxon>
        <taxon>Bacillati</taxon>
        <taxon>Actinomycetota</taxon>
        <taxon>Actinomycetes</taxon>
        <taxon>Pseudonocardiales</taxon>
        <taxon>Pseudonocardiaceae</taxon>
        <taxon>Pseudonocardia</taxon>
    </lineage>
</organism>
<keyword evidence="1" id="KW-0812">Transmembrane</keyword>